<reference evidence="2" key="2">
    <citation type="submission" date="2013-12" db="EMBL/GenBank/DDBJ databases">
        <title>Evolution of pathogenesis and genome organization in the Tremellales.</title>
        <authorList>
            <person name="Cuomo C."/>
            <person name="Litvintseva A."/>
            <person name="Heitman J."/>
            <person name="Chen Y."/>
            <person name="Sun S."/>
            <person name="Springer D."/>
            <person name="Dromer F."/>
            <person name="Young S."/>
            <person name="Zeng Q."/>
            <person name="Chapman S."/>
            <person name="Gujja S."/>
            <person name="Saif S."/>
            <person name="Birren B."/>
        </authorList>
    </citation>
    <scope>NUCLEOTIDE SEQUENCE [LARGE SCALE GENOMIC DNA]</scope>
    <source>
        <strain evidence="2">CBS 10435</strain>
    </source>
</reference>
<evidence type="ECO:0000313" key="1">
    <source>
        <dbReference type="EMBL" id="OCF55006.1"/>
    </source>
</evidence>
<dbReference type="STRING" id="1331196.A0A1B9IHA4"/>
<dbReference type="AlphaFoldDB" id="A0A1B9IHA4"/>
<organism evidence="1 2">
    <name type="scientific">Kwoniella mangroviensis CBS 10435</name>
    <dbReference type="NCBI Taxonomy" id="1331196"/>
    <lineage>
        <taxon>Eukaryota</taxon>
        <taxon>Fungi</taxon>
        <taxon>Dikarya</taxon>
        <taxon>Basidiomycota</taxon>
        <taxon>Agaricomycotina</taxon>
        <taxon>Tremellomycetes</taxon>
        <taxon>Tremellales</taxon>
        <taxon>Cryptococcaceae</taxon>
        <taxon>Kwoniella</taxon>
    </lineage>
</organism>
<dbReference type="Proteomes" id="UP000092583">
    <property type="component" value="Unassembled WGS sequence"/>
</dbReference>
<protein>
    <submittedName>
        <fullName evidence="1">Uncharacterized protein</fullName>
    </submittedName>
</protein>
<gene>
    <name evidence="1" type="ORF">L486_07662</name>
</gene>
<evidence type="ECO:0000313" key="2">
    <source>
        <dbReference type="Proteomes" id="UP000092583"/>
    </source>
</evidence>
<proteinExistence type="predicted"/>
<dbReference type="EMBL" id="KI669468">
    <property type="protein sequence ID" value="OCF55006.1"/>
    <property type="molecule type" value="Genomic_DNA"/>
</dbReference>
<name>A0A1B9IHA4_9TREE</name>
<reference evidence="1 2" key="1">
    <citation type="submission" date="2013-07" db="EMBL/GenBank/DDBJ databases">
        <title>The Genome Sequence of Kwoniella mangroviensis CBS10435.</title>
        <authorList>
            <consortium name="The Broad Institute Genome Sequencing Platform"/>
            <person name="Cuomo C."/>
            <person name="Litvintseva A."/>
            <person name="Chen Y."/>
            <person name="Heitman J."/>
            <person name="Sun S."/>
            <person name="Springer D."/>
            <person name="Dromer F."/>
            <person name="Young S.K."/>
            <person name="Zeng Q."/>
            <person name="Gargeya S."/>
            <person name="Fitzgerald M."/>
            <person name="Abouelleil A."/>
            <person name="Alvarado L."/>
            <person name="Berlin A.M."/>
            <person name="Chapman S.B."/>
            <person name="Dewar J."/>
            <person name="Goldberg J."/>
            <person name="Griggs A."/>
            <person name="Gujja S."/>
            <person name="Hansen M."/>
            <person name="Howarth C."/>
            <person name="Imamovic A."/>
            <person name="Larimer J."/>
            <person name="McCowan C."/>
            <person name="Murphy C."/>
            <person name="Pearson M."/>
            <person name="Priest M."/>
            <person name="Roberts A."/>
            <person name="Saif S."/>
            <person name="Shea T."/>
            <person name="Sykes S."/>
            <person name="Wortman J."/>
            <person name="Nusbaum C."/>
            <person name="Birren B."/>
        </authorList>
    </citation>
    <scope>NUCLEOTIDE SEQUENCE [LARGE SCALE GENOMIC DNA]</scope>
    <source>
        <strain evidence="1 2">CBS 10435</strain>
    </source>
</reference>
<keyword evidence="2" id="KW-1185">Reference proteome</keyword>
<dbReference type="OrthoDB" id="5946976at2759"/>
<sequence>MTDSSKFRKTIDLLPGDLYVEILKSFRKFGVFGCQIAIIREIDGEVEPLGVSYPIGTLDGKTDVVGEDIFPLGGSTLFIALVALHKALELKGYSLTTPLKEVVSEMTLLDNGIDETKNCVDILNHKKCTSGEIDENAKKIIEQLSKKDYVTFVQEEVLTACNMKCSKIEQGKVWSNGRDLLKFHCNPQFSKLYGHILIEDHQSSSQSRLVKSTYAGVEVYEIESEDDQYGNLTVILGGHRTQLIVLYKKSDGKQGREKEDFVAWLKPRLIEHLSKLVVQQ</sequence>
<accession>A0A1B9IHA4</accession>